<protein>
    <submittedName>
        <fullName evidence="3">Zinc finger HIT domain-containing protein 3-like Protein</fullName>
    </submittedName>
</protein>
<dbReference type="OrthoDB" id="18412at2759"/>
<dbReference type="KEGG" id="tca:657668"/>
<dbReference type="InterPro" id="IPR007529">
    <property type="entry name" value="Znf_HIT"/>
</dbReference>
<dbReference type="FunCoup" id="D6WYY5">
    <property type="interactions" value="785"/>
</dbReference>
<evidence type="ECO:0000259" key="2">
    <source>
        <dbReference type="PROSITE" id="PS51083"/>
    </source>
</evidence>
<dbReference type="STRING" id="7070.D6WYY5"/>
<evidence type="ECO:0000313" key="3">
    <source>
        <dbReference type="EMBL" id="EFA09025.1"/>
    </source>
</evidence>
<dbReference type="InterPro" id="IPR048371">
    <property type="entry name" value="ZNHIT3_C"/>
</dbReference>
<feature type="domain" description="HIT-type" evidence="2">
    <location>
        <begin position="5"/>
        <end position="37"/>
    </location>
</feature>
<dbReference type="GO" id="GO:0008270">
    <property type="term" value="F:zinc ion binding"/>
    <property type="evidence" value="ECO:0007669"/>
    <property type="project" value="UniProtKB-UniRule"/>
</dbReference>
<dbReference type="AlphaFoldDB" id="D6WYY5"/>
<dbReference type="SUPFAM" id="SSF144232">
    <property type="entry name" value="HIT/MYND zinc finger-like"/>
    <property type="match status" value="1"/>
</dbReference>
<reference evidence="3 4" key="1">
    <citation type="journal article" date="2008" name="Nature">
        <title>The genome of the model beetle and pest Tribolium castaneum.</title>
        <authorList>
            <consortium name="Tribolium Genome Sequencing Consortium"/>
            <person name="Richards S."/>
            <person name="Gibbs R.A."/>
            <person name="Weinstock G.M."/>
            <person name="Brown S.J."/>
            <person name="Denell R."/>
            <person name="Beeman R.W."/>
            <person name="Gibbs R."/>
            <person name="Beeman R.W."/>
            <person name="Brown S.J."/>
            <person name="Bucher G."/>
            <person name="Friedrich M."/>
            <person name="Grimmelikhuijzen C.J."/>
            <person name="Klingler M."/>
            <person name="Lorenzen M."/>
            <person name="Richards S."/>
            <person name="Roth S."/>
            <person name="Schroder R."/>
            <person name="Tautz D."/>
            <person name="Zdobnov E.M."/>
            <person name="Muzny D."/>
            <person name="Gibbs R.A."/>
            <person name="Weinstock G.M."/>
            <person name="Attaway T."/>
            <person name="Bell S."/>
            <person name="Buhay C.J."/>
            <person name="Chandrabose M.N."/>
            <person name="Chavez D."/>
            <person name="Clerk-Blankenburg K.P."/>
            <person name="Cree A."/>
            <person name="Dao M."/>
            <person name="Davis C."/>
            <person name="Chacko J."/>
            <person name="Dinh H."/>
            <person name="Dugan-Rocha S."/>
            <person name="Fowler G."/>
            <person name="Garner T.T."/>
            <person name="Garnes J."/>
            <person name="Gnirke A."/>
            <person name="Hawes A."/>
            <person name="Hernandez J."/>
            <person name="Hines S."/>
            <person name="Holder M."/>
            <person name="Hume J."/>
            <person name="Jhangiani S.N."/>
            <person name="Joshi V."/>
            <person name="Khan Z.M."/>
            <person name="Jackson L."/>
            <person name="Kovar C."/>
            <person name="Kowis A."/>
            <person name="Lee S."/>
            <person name="Lewis L.R."/>
            <person name="Margolis J."/>
            <person name="Morgan M."/>
            <person name="Nazareth L.V."/>
            <person name="Nguyen N."/>
            <person name="Okwuonu G."/>
            <person name="Parker D."/>
            <person name="Richards S."/>
            <person name="Ruiz S.J."/>
            <person name="Santibanez J."/>
            <person name="Savard J."/>
            <person name="Scherer S.E."/>
            <person name="Schneider B."/>
            <person name="Sodergren E."/>
            <person name="Tautz D."/>
            <person name="Vattahil S."/>
            <person name="Villasana D."/>
            <person name="White C.S."/>
            <person name="Wright R."/>
            <person name="Park Y."/>
            <person name="Beeman R.W."/>
            <person name="Lord J."/>
            <person name="Oppert B."/>
            <person name="Lorenzen M."/>
            <person name="Brown S."/>
            <person name="Wang L."/>
            <person name="Savard J."/>
            <person name="Tautz D."/>
            <person name="Richards S."/>
            <person name="Weinstock G."/>
            <person name="Gibbs R.A."/>
            <person name="Liu Y."/>
            <person name="Worley K."/>
            <person name="Weinstock G."/>
            <person name="Elsik C.G."/>
            <person name="Reese J.T."/>
            <person name="Elhaik E."/>
            <person name="Landan G."/>
            <person name="Graur D."/>
            <person name="Arensburger P."/>
            <person name="Atkinson P."/>
            <person name="Beeman R.W."/>
            <person name="Beidler J."/>
            <person name="Brown S.J."/>
            <person name="Demuth J.P."/>
            <person name="Drury D.W."/>
            <person name="Du Y.Z."/>
            <person name="Fujiwara H."/>
            <person name="Lorenzen M."/>
            <person name="Maselli V."/>
            <person name="Osanai M."/>
            <person name="Park Y."/>
            <person name="Robertson H.M."/>
            <person name="Tu Z."/>
            <person name="Wang J.J."/>
            <person name="Wang S."/>
            <person name="Richards S."/>
            <person name="Song H."/>
            <person name="Zhang L."/>
            <person name="Sodergren E."/>
            <person name="Werner D."/>
            <person name="Stanke M."/>
            <person name="Morgenstern B."/>
            <person name="Solovyev V."/>
            <person name="Kosarev P."/>
            <person name="Brown G."/>
            <person name="Chen H.C."/>
            <person name="Ermolaeva O."/>
            <person name="Hlavina W."/>
            <person name="Kapustin Y."/>
            <person name="Kiryutin B."/>
            <person name="Kitts P."/>
            <person name="Maglott D."/>
            <person name="Pruitt K."/>
            <person name="Sapojnikov V."/>
            <person name="Souvorov A."/>
            <person name="Mackey A.J."/>
            <person name="Waterhouse R.M."/>
            <person name="Wyder S."/>
            <person name="Zdobnov E.M."/>
            <person name="Zdobnov E.M."/>
            <person name="Wyder S."/>
            <person name="Kriventseva E.V."/>
            <person name="Kadowaki T."/>
            <person name="Bork P."/>
            <person name="Aranda M."/>
            <person name="Bao R."/>
            <person name="Beermann A."/>
            <person name="Berns N."/>
            <person name="Bolognesi R."/>
            <person name="Bonneton F."/>
            <person name="Bopp D."/>
            <person name="Brown S.J."/>
            <person name="Bucher G."/>
            <person name="Butts T."/>
            <person name="Chaumot A."/>
            <person name="Denell R.E."/>
            <person name="Ferrier D.E."/>
            <person name="Friedrich M."/>
            <person name="Gordon C.M."/>
            <person name="Jindra M."/>
            <person name="Klingler M."/>
            <person name="Lan Q."/>
            <person name="Lattorff H.M."/>
            <person name="Laudet V."/>
            <person name="von Levetsow C."/>
            <person name="Liu Z."/>
            <person name="Lutz R."/>
            <person name="Lynch J.A."/>
            <person name="da Fonseca R.N."/>
            <person name="Posnien N."/>
            <person name="Reuter R."/>
            <person name="Roth S."/>
            <person name="Savard J."/>
            <person name="Schinko J.B."/>
            <person name="Schmitt C."/>
            <person name="Schoppmeier M."/>
            <person name="Schroder R."/>
            <person name="Shippy T.D."/>
            <person name="Simonnet F."/>
            <person name="Marques-Souza H."/>
            <person name="Tautz D."/>
            <person name="Tomoyasu Y."/>
            <person name="Trauner J."/>
            <person name="Van der Zee M."/>
            <person name="Vervoort M."/>
            <person name="Wittkopp N."/>
            <person name="Wimmer E.A."/>
            <person name="Yang X."/>
            <person name="Jones A.K."/>
            <person name="Sattelle D.B."/>
            <person name="Ebert P.R."/>
            <person name="Nelson D."/>
            <person name="Scott J.G."/>
            <person name="Beeman R.W."/>
            <person name="Muthukrishnan S."/>
            <person name="Kramer K.J."/>
            <person name="Arakane Y."/>
            <person name="Beeman R.W."/>
            <person name="Zhu Q."/>
            <person name="Hogenkamp D."/>
            <person name="Dixit R."/>
            <person name="Oppert B."/>
            <person name="Jiang H."/>
            <person name="Zou Z."/>
            <person name="Marshall J."/>
            <person name="Elpidina E."/>
            <person name="Vinokurov K."/>
            <person name="Oppert C."/>
            <person name="Zou Z."/>
            <person name="Evans J."/>
            <person name="Lu Z."/>
            <person name="Zhao P."/>
            <person name="Sumathipala N."/>
            <person name="Altincicek B."/>
            <person name="Vilcinskas A."/>
            <person name="Williams M."/>
            <person name="Hultmark D."/>
            <person name="Hetru C."/>
            <person name="Jiang H."/>
            <person name="Grimmelikhuijzen C.J."/>
            <person name="Hauser F."/>
            <person name="Cazzamali G."/>
            <person name="Williamson M."/>
            <person name="Park Y."/>
            <person name="Li B."/>
            <person name="Tanaka Y."/>
            <person name="Predel R."/>
            <person name="Neupert S."/>
            <person name="Schachtner J."/>
            <person name="Verleyen P."/>
            <person name="Raible F."/>
            <person name="Bork P."/>
            <person name="Friedrich M."/>
            <person name="Walden K.K."/>
            <person name="Robertson H.M."/>
            <person name="Angeli S."/>
            <person name="Foret S."/>
            <person name="Bucher G."/>
            <person name="Schuetz S."/>
            <person name="Maleszka R."/>
            <person name="Wimmer E.A."/>
            <person name="Beeman R.W."/>
            <person name="Lorenzen M."/>
            <person name="Tomoyasu Y."/>
            <person name="Miller S.C."/>
            <person name="Grossmann D."/>
            <person name="Bucher G."/>
        </authorList>
    </citation>
    <scope>NUCLEOTIDE SEQUENCE [LARGE SCALE GENOMIC DNA]</scope>
    <source>
        <strain evidence="3 4">Georgia GA2</strain>
    </source>
</reference>
<evidence type="ECO:0000313" key="4">
    <source>
        <dbReference type="Proteomes" id="UP000007266"/>
    </source>
</evidence>
<reference evidence="3 4" key="2">
    <citation type="journal article" date="2010" name="Nucleic Acids Res.">
        <title>BeetleBase in 2010: revisions to provide comprehensive genomic information for Tribolium castaneum.</title>
        <authorList>
            <person name="Kim H.S."/>
            <person name="Murphy T."/>
            <person name="Xia J."/>
            <person name="Caragea D."/>
            <person name="Park Y."/>
            <person name="Beeman R.W."/>
            <person name="Lorenzen M.D."/>
            <person name="Butcher S."/>
            <person name="Manak J.R."/>
            <person name="Brown S.J."/>
        </authorList>
    </citation>
    <scope>GENOME REANNOTATION</scope>
    <source>
        <strain evidence="3 4">Georgia GA2</strain>
    </source>
</reference>
<dbReference type="Gene3D" id="3.30.60.190">
    <property type="match status" value="1"/>
</dbReference>
<keyword evidence="4" id="KW-1185">Reference proteome</keyword>
<sequence>MDKTCVICKEEGKYKCPTCFVYYCSVQCCRKHRENKCDVWVKNGGEALPQAEISQTKARYTSADTVPFEKLQLLNGDENLKNLLCNPHLRDLLVTINNSKEPEKIMQMAMQEPLFLEFADACLKVVEPPRDD</sequence>
<keyword evidence="1" id="KW-0863">Zinc-finger</keyword>
<gene>
    <name evidence="3" type="primary">AUGUSTUS-3.0.2_06734</name>
    <name evidence="3" type="ORF">TcasGA2_TC006734</name>
</gene>
<dbReference type="Proteomes" id="UP000007266">
    <property type="component" value="Linkage group 8"/>
</dbReference>
<organism evidence="3 4">
    <name type="scientific">Tribolium castaneum</name>
    <name type="common">Red flour beetle</name>
    <dbReference type="NCBI Taxonomy" id="7070"/>
    <lineage>
        <taxon>Eukaryota</taxon>
        <taxon>Metazoa</taxon>
        <taxon>Ecdysozoa</taxon>
        <taxon>Arthropoda</taxon>
        <taxon>Hexapoda</taxon>
        <taxon>Insecta</taxon>
        <taxon>Pterygota</taxon>
        <taxon>Neoptera</taxon>
        <taxon>Endopterygota</taxon>
        <taxon>Coleoptera</taxon>
        <taxon>Polyphaga</taxon>
        <taxon>Cucujiformia</taxon>
        <taxon>Tenebrionidae</taxon>
        <taxon>Tenebrionidae incertae sedis</taxon>
        <taxon>Tribolium</taxon>
    </lineage>
</organism>
<dbReference type="EMBL" id="KQ971363">
    <property type="protein sequence ID" value="EFA09025.1"/>
    <property type="molecule type" value="Genomic_DNA"/>
</dbReference>
<dbReference type="InParanoid" id="D6WYY5"/>
<dbReference type="HOGENOM" id="CLU_117355_1_0_1"/>
<dbReference type="GO" id="GO:0005634">
    <property type="term" value="C:nucleus"/>
    <property type="evidence" value="ECO:0000318"/>
    <property type="project" value="GO_Central"/>
</dbReference>
<dbReference type="GO" id="GO:0000492">
    <property type="term" value="P:box C/D snoRNP assembly"/>
    <property type="evidence" value="ECO:0000318"/>
    <property type="project" value="GO_Central"/>
</dbReference>
<dbReference type="PhylomeDB" id="D6WYY5"/>
<dbReference type="GO" id="GO:0070761">
    <property type="term" value="C:pre-snoRNP complex"/>
    <property type="evidence" value="ECO:0000318"/>
    <property type="project" value="GO_Central"/>
</dbReference>
<keyword evidence="1" id="KW-0862">Zinc</keyword>
<dbReference type="Pfam" id="PF21373">
    <property type="entry name" value="ZNHIT3_C"/>
    <property type="match status" value="1"/>
</dbReference>
<dbReference type="GO" id="GO:0000463">
    <property type="term" value="P:maturation of LSU-rRNA from tricistronic rRNA transcript (SSU-rRNA, 5.8S rRNA, LSU-rRNA)"/>
    <property type="evidence" value="ECO:0000318"/>
    <property type="project" value="GO_Central"/>
</dbReference>
<accession>D6WYY5</accession>
<dbReference type="CDD" id="cd23024">
    <property type="entry name" value="zf-HIT_ZNHIT2-3"/>
    <property type="match status" value="1"/>
</dbReference>
<dbReference type="Pfam" id="PF04438">
    <property type="entry name" value="zf-HIT"/>
    <property type="match status" value="1"/>
</dbReference>
<dbReference type="PROSITE" id="PS51083">
    <property type="entry name" value="ZF_HIT"/>
    <property type="match status" value="1"/>
</dbReference>
<name>D6WYY5_TRICA</name>
<dbReference type="eggNOG" id="KOG2857">
    <property type="taxonomic scope" value="Eukaryota"/>
</dbReference>
<evidence type="ECO:0000256" key="1">
    <source>
        <dbReference type="PROSITE-ProRule" id="PRU00453"/>
    </source>
</evidence>
<keyword evidence="1" id="KW-0479">Metal-binding</keyword>
<dbReference type="OMA" id="CNEAQSK"/>
<proteinExistence type="predicted"/>